<evidence type="ECO:0000313" key="3">
    <source>
        <dbReference type="Proteomes" id="UP000186817"/>
    </source>
</evidence>
<evidence type="ECO:0000313" key="2">
    <source>
        <dbReference type="EMBL" id="OLP75584.1"/>
    </source>
</evidence>
<comment type="caution">
    <text evidence="2">The sequence shown here is derived from an EMBL/GenBank/DDBJ whole genome shotgun (WGS) entry which is preliminary data.</text>
</comment>
<reference evidence="2 3" key="1">
    <citation type="submission" date="2016-02" db="EMBL/GenBank/DDBJ databases">
        <title>Genome analysis of coral dinoflagellate symbionts highlights evolutionary adaptations to a symbiotic lifestyle.</title>
        <authorList>
            <person name="Aranda M."/>
            <person name="Li Y."/>
            <person name="Liew Y.J."/>
            <person name="Baumgarten S."/>
            <person name="Simakov O."/>
            <person name="Wilson M."/>
            <person name="Piel J."/>
            <person name="Ashoor H."/>
            <person name="Bougouffa S."/>
            <person name="Bajic V.B."/>
            <person name="Ryu T."/>
            <person name="Ravasi T."/>
            <person name="Bayer T."/>
            <person name="Micklem G."/>
            <person name="Kim H."/>
            <person name="Bhak J."/>
            <person name="Lajeunesse T.C."/>
            <person name="Voolstra C.R."/>
        </authorList>
    </citation>
    <scope>NUCLEOTIDE SEQUENCE [LARGE SCALE GENOMIC DNA]</scope>
    <source>
        <strain evidence="2 3">CCMP2467</strain>
    </source>
</reference>
<proteinExistence type="predicted"/>
<feature type="compositionally biased region" description="Basic residues" evidence="1">
    <location>
        <begin position="252"/>
        <end position="262"/>
    </location>
</feature>
<feature type="compositionally biased region" description="Basic and acidic residues" evidence="1">
    <location>
        <begin position="220"/>
        <end position="244"/>
    </location>
</feature>
<protein>
    <submittedName>
        <fullName evidence="2">Uncharacterized protein</fullName>
    </submittedName>
</protein>
<dbReference type="EMBL" id="LSRX01002393">
    <property type="protein sequence ID" value="OLP75584.1"/>
    <property type="molecule type" value="Genomic_DNA"/>
</dbReference>
<dbReference type="AlphaFoldDB" id="A0A1Q9BY23"/>
<feature type="region of interest" description="Disordered" evidence="1">
    <location>
        <begin position="196"/>
        <end position="262"/>
    </location>
</feature>
<dbReference type="Proteomes" id="UP000186817">
    <property type="component" value="Unassembled WGS sequence"/>
</dbReference>
<evidence type="ECO:0000256" key="1">
    <source>
        <dbReference type="SAM" id="MobiDB-lite"/>
    </source>
</evidence>
<sequence length="262" mass="29573">MFCVRIEKLVAKIKDSLDKDQLHPQADGNPSQAVRGASFVSYADAYITFQFRDAQPSAGCEMEFRETCWTKVSSFPHGQRLAFRSEVPKEILSKTVTSEAFIFWLEMLAQVLANLTVAENLKWHLLFFVDSTRAHNITQHELNIGYSKDVFLLKFWGASRFLSVQGITLSLQRVTSAADVQSALVASSLTSTSARVIGGSEHSQTPTRSSGSRSSPPNWARREWRNSAHEWSEPRCSYRTERPRAGPQVSKFARRKEKSQPE</sequence>
<keyword evidence="3" id="KW-1185">Reference proteome</keyword>
<gene>
    <name evidence="2" type="ORF">AK812_SmicGene44599</name>
</gene>
<accession>A0A1Q9BY23</accession>
<feature type="compositionally biased region" description="Low complexity" evidence="1">
    <location>
        <begin position="203"/>
        <end position="217"/>
    </location>
</feature>
<name>A0A1Q9BY23_SYMMI</name>
<organism evidence="2 3">
    <name type="scientific">Symbiodinium microadriaticum</name>
    <name type="common">Dinoflagellate</name>
    <name type="synonym">Zooxanthella microadriatica</name>
    <dbReference type="NCBI Taxonomy" id="2951"/>
    <lineage>
        <taxon>Eukaryota</taxon>
        <taxon>Sar</taxon>
        <taxon>Alveolata</taxon>
        <taxon>Dinophyceae</taxon>
        <taxon>Suessiales</taxon>
        <taxon>Symbiodiniaceae</taxon>
        <taxon>Symbiodinium</taxon>
    </lineage>
</organism>